<dbReference type="Proteomes" id="UP000298390">
    <property type="component" value="Unassembled WGS sequence"/>
</dbReference>
<accession>A0A4Y9YFD6</accession>
<feature type="compositionally biased region" description="Basic and acidic residues" evidence="1">
    <location>
        <begin position="349"/>
        <end position="360"/>
    </location>
</feature>
<proteinExistence type="predicted"/>
<reference evidence="2 3" key="1">
    <citation type="submission" date="2019-01" db="EMBL/GenBank/DDBJ databases">
        <title>Genome sequencing of the rare red list fungi Fomitopsis rosea.</title>
        <authorList>
            <person name="Buettner E."/>
            <person name="Kellner H."/>
        </authorList>
    </citation>
    <scope>NUCLEOTIDE SEQUENCE [LARGE SCALE GENOMIC DNA]</scope>
    <source>
        <strain evidence="2 3">DSM 105464</strain>
    </source>
</reference>
<name>A0A4Y9YFD6_9APHY</name>
<sequence>MDPEAAGSVWWHGVWKSQGTSEFQFYCSQVSGIAKGAIFEVFLCDSQSPQNIRGKVVVVGFDEADNSDICVCESLPGPENDFDIPEDSSRVVARLVQWKALPIVFVDSSAINLFTQSELADAIILRNIWDSGVEITVSYDTMKTRVKIERHDPFFCWLDSNPEQRSDDSKKTISFEYTSAQSLAEGLRESAQFTHHLYRLPTPNRMSQIWNIEVQFRQFDLSQQPATAAEIFWLDNEDWTDHFAGQESIQSVDVGMPPNRRPITLRKARFSYKADAAYAIKLINKSPVDLHVSAYLFNPADYSILVCQPVSITVSTKAHHVLHNQPIYEGPESDNTAPPLRASGSKQSIETRREEKEYDKTSPLPLRLRLGHQQKRQMYFLKVFAAAKHTKLGGMKQEGFNKPDSTLLSRSTQIDSTFKAAGLISQDDAMRTMSQRQWNCWTYALEVERPQRLRTLEV</sequence>
<comment type="caution">
    <text evidence="2">The sequence shown here is derived from an EMBL/GenBank/DDBJ whole genome shotgun (WGS) entry which is preliminary data.</text>
</comment>
<dbReference type="EMBL" id="SEKV01000268">
    <property type="protein sequence ID" value="TFY60161.1"/>
    <property type="molecule type" value="Genomic_DNA"/>
</dbReference>
<evidence type="ECO:0000313" key="3">
    <source>
        <dbReference type="Proteomes" id="UP000298390"/>
    </source>
</evidence>
<gene>
    <name evidence="2" type="ORF">EVJ58_g5327</name>
</gene>
<protein>
    <submittedName>
        <fullName evidence="2">Uncharacterized protein</fullName>
    </submittedName>
</protein>
<evidence type="ECO:0000256" key="1">
    <source>
        <dbReference type="SAM" id="MobiDB-lite"/>
    </source>
</evidence>
<evidence type="ECO:0000313" key="2">
    <source>
        <dbReference type="EMBL" id="TFY60161.1"/>
    </source>
</evidence>
<feature type="region of interest" description="Disordered" evidence="1">
    <location>
        <begin position="326"/>
        <end position="361"/>
    </location>
</feature>
<dbReference type="AlphaFoldDB" id="A0A4Y9YFD6"/>
<organism evidence="2 3">
    <name type="scientific">Rhodofomes roseus</name>
    <dbReference type="NCBI Taxonomy" id="34475"/>
    <lineage>
        <taxon>Eukaryota</taxon>
        <taxon>Fungi</taxon>
        <taxon>Dikarya</taxon>
        <taxon>Basidiomycota</taxon>
        <taxon>Agaricomycotina</taxon>
        <taxon>Agaricomycetes</taxon>
        <taxon>Polyporales</taxon>
        <taxon>Rhodofomes</taxon>
    </lineage>
</organism>